<proteinExistence type="predicted"/>
<dbReference type="Proteomes" id="UP000318509">
    <property type="component" value="Unassembled WGS sequence"/>
</dbReference>
<dbReference type="EMBL" id="VBAK01000156">
    <property type="protein sequence ID" value="TMI87493.1"/>
    <property type="molecule type" value="Genomic_DNA"/>
</dbReference>
<comment type="caution">
    <text evidence="1">The sequence shown here is derived from an EMBL/GenBank/DDBJ whole genome shotgun (WGS) entry which is preliminary data.</text>
</comment>
<organism evidence="1 2">
    <name type="scientific">Candidatus Segetimicrobium genomatis</name>
    <dbReference type="NCBI Taxonomy" id="2569760"/>
    <lineage>
        <taxon>Bacteria</taxon>
        <taxon>Bacillati</taxon>
        <taxon>Candidatus Sysuimicrobiota</taxon>
        <taxon>Candidatus Sysuimicrobiia</taxon>
        <taxon>Candidatus Sysuimicrobiales</taxon>
        <taxon>Candidatus Segetimicrobiaceae</taxon>
        <taxon>Candidatus Segetimicrobium</taxon>
    </lineage>
</organism>
<dbReference type="AlphaFoldDB" id="A0A537JVG0"/>
<evidence type="ECO:0000313" key="1">
    <source>
        <dbReference type="EMBL" id="TMI87493.1"/>
    </source>
</evidence>
<dbReference type="Gene3D" id="3.40.50.300">
    <property type="entry name" value="P-loop containing nucleotide triphosphate hydrolases"/>
    <property type="match status" value="1"/>
</dbReference>
<protein>
    <submittedName>
        <fullName evidence="1">Molybdopterin-guanine dinucleotide biosynthesis protein B</fullName>
    </submittedName>
</protein>
<accession>A0A537JVG0</accession>
<dbReference type="SUPFAM" id="SSF52540">
    <property type="entry name" value="P-loop containing nucleoside triphosphate hydrolases"/>
    <property type="match status" value="1"/>
</dbReference>
<reference evidence="1 2" key="1">
    <citation type="journal article" date="2019" name="Nat. Microbiol.">
        <title>Mediterranean grassland soil C-N compound turnover is dependent on rainfall and depth, and is mediated by genomically divergent microorganisms.</title>
        <authorList>
            <person name="Diamond S."/>
            <person name="Andeer P.F."/>
            <person name="Li Z."/>
            <person name="Crits-Christoph A."/>
            <person name="Burstein D."/>
            <person name="Anantharaman K."/>
            <person name="Lane K.R."/>
            <person name="Thomas B.C."/>
            <person name="Pan C."/>
            <person name="Northen T.R."/>
            <person name="Banfield J.F."/>
        </authorList>
    </citation>
    <scope>NUCLEOTIDE SEQUENCE [LARGE SCALE GENOMIC DNA]</scope>
    <source>
        <strain evidence="1">NP_3</strain>
    </source>
</reference>
<name>A0A537JVG0_9BACT</name>
<evidence type="ECO:0000313" key="2">
    <source>
        <dbReference type="Proteomes" id="UP000318509"/>
    </source>
</evidence>
<sequence>MHNTQNPAMPFTDDVKSSLRIAYALRRVPQDRLAGVLPCPDTPRTGDIVLAEVEKIGKNASLEVTDGRSCRLHAGDRLAVVFGNRYATMQFEGYARAEGKRCDLLSKGGVCGVVASKHAAVPDPTKLRLLGAIADERGHPLRLGDFALAPPPARERPRVIVVCGTSMDAGKTHTATSLIKGLQQQGCRVAGIKLTGTATGKDTWSFLDAGACAALNFVDGGYPSTYLCTTQELLSLYDLLLAHAASHRAEWAVVEIADGLLQLETAALLKTKRFTAAVDAWIFAASDPLGAAAGLRMLRSWGIAPLAVSGIVCMSPLAMKEAEAATGLPCLPGQELERGRLTAQLLEAVPSLISA</sequence>
<gene>
    <name evidence="1" type="ORF">E6H00_15510</name>
</gene>
<dbReference type="InterPro" id="IPR027417">
    <property type="entry name" value="P-loop_NTPase"/>
</dbReference>